<dbReference type="InterPro" id="IPR013083">
    <property type="entry name" value="Znf_RING/FYVE/PHD"/>
</dbReference>
<accession>A0AA87ZWG3</accession>
<reference evidence="6" key="1">
    <citation type="submission" date="2023-07" db="EMBL/GenBank/DDBJ databases">
        <title>draft genome sequence of fig (Ficus carica).</title>
        <authorList>
            <person name="Takahashi T."/>
            <person name="Nishimura K."/>
        </authorList>
    </citation>
    <scope>NUCLEOTIDE SEQUENCE</scope>
</reference>
<protein>
    <recommendedName>
        <fullName evidence="5">RING-type domain-containing protein</fullName>
    </recommendedName>
</protein>
<evidence type="ECO:0000256" key="1">
    <source>
        <dbReference type="ARBA" id="ARBA00022723"/>
    </source>
</evidence>
<keyword evidence="2 4" id="KW-0863">Zinc-finger</keyword>
<evidence type="ECO:0000256" key="3">
    <source>
        <dbReference type="ARBA" id="ARBA00022833"/>
    </source>
</evidence>
<dbReference type="GO" id="GO:0006511">
    <property type="term" value="P:ubiquitin-dependent protein catabolic process"/>
    <property type="evidence" value="ECO:0007669"/>
    <property type="project" value="TreeGrafter"/>
</dbReference>
<dbReference type="SMART" id="SM00184">
    <property type="entry name" value="RING"/>
    <property type="match status" value="1"/>
</dbReference>
<dbReference type="AlphaFoldDB" id="A0AA87ZWG3"/>
<evidence type="ECO:0000313" key="6">
    <source>
        <dbReference type="EMBL" id="GMN41807.1"/>
    </source>
</evidence>
<dbReference type="Proteomes" id="UP001187192">
    <property type="component" value="Unassembled WGS sequence"/>
</dbReference>
<keyword evidence="3" id="KW-0862">Zinc</keyword>
<keyword evidence="1" id="KW-0479">Metal-binding</keyword>
<feature type="domain" description="RING-type" evidence="5">
    <location>
        <begin position="187"/>
        <end position="230"/>
    </location>
</feature>
<evidence type="ECO:0000259" key="5">
    <source>
        <dbReference type="PROSITE" id="PS50089"/>
    </source>
</evidence>
<sequence>MEAYDNVDHHLEDFSTFVWPEPVRYDSVSGQQEAGLPPTPTVKVILTIHYRKKLIYGRRTGVRGETTILKEQDDKKKTTLSHLFLSDLKCIHLSSKLLSPELSNLGIEPRHHKGVIARIVTYARDVGAEIEKEKNRRAVLVPICVNNLWSIVKWICLKCKKERERKELTKEMLKGCRVNKFKDCAKCAICLEEFGVGRKLTAVRMPCSHEFHEKCMLTWLLNTPSCPLCRFNMSIF</sequence>
<dbReference type="GO" id="GO:0008270">
    <property type="term" value="F:zinc ion binding"/>
    <property type="evidence" value="ECO:0007669"/>
    <property type="project" value="UniProtKB-KW"/>
</dbReference>
<proteinExistence type="predicted"/>
<evidence type="ECO:0000256" key="4">
    <source>
        <dbReference type="PROSITE-ProRule" id="PRU00175"/>
    </source>
</evidence>
<comment type="caution">
    <text evidence="6">The sequence shown here is derived from an EMBL/GenBank/DDBJ whole genome shotgun (WGS) entry which is preliminary data.</text>
</comment>
<organism evidence="6 7">
    <name type="scientific">Ficus carica</name>
    <name type="common">Common fig</name>
    <dbReference type="NCBI Taxonomy" id="3494"/>
    <lineage>
        <taxon>Eukaryota</taxon>
        <taxon>Viridiplantae</taxon>
        <taxon>Streptophyta</taxon>
        <taxon>Embryophyta</taxon>
        <taxon>Tracheophyta</taxon>
        <taxon>Spermatophyta</taxon>
        <taxon>Magnoliopsida</taxon>
        <taxon>eudicotyledons</taxon>
        <taxon>Gunneridae</taxon>
        <taxon>Pentapetalae</taxon>
        <taxon>rosids</taxon>
        <taxon>fabids</taxon>
        <taxon>Rosales</taxon>
        <taxon>Moraceae</taxon>
        <taxon>Ficeae</taxon>
        <taxon>Ficus</taxon>
    </lineage>
</organism>
<dbReference type="InterPro" id="IPR001841">
    <property type="entry name" value="Znf_RING"/>
</dbReference>
<dbReference type="InterPro" id="IPR051834">
    <property type="entry name" value="RING_finger_E3_ligase"/>
</dbReference>
<dbReference type="SUPFAM" id="SSF57850">
    <property type="entry name" value="RING/U-box"/>
    <property type="match status" value="1"/>
</dbReference>
<dbReference type="PROSITE" id="PS50089">
    <property type="entry name" value="ZF_RING_2"/>
    <property type="match status" value="1"/>
</dbReference>
<dbReference type="Gene3D" id="3.30.40.10">
    <property type="entry name" value="Zinc/RING finger domain, C3HC4 (zinc finger)"/>
    <property type="match status" value="1"/>
</dbReference>
<dbReference type="PANTHER" id="PTHR45931">
    <property type="entry name" value="SI:CH211-59O9.10"/>
    <property type="match status" value="1"/>
</dbReference>
<dbReference type="PANTHER" id="PTHR45931:SF3">
    <property type="entry name" value="RING ZINC FINGER-CONTAINING PROTEIN"/>
    <property type="match status" value="1"/>
</dbReference>
<evidence type="ECO:0000256" key="2">
    <source>
        <dbReference type="ARBA" id="ARBA00022771"/>
    </source>
</evidence>
<evidence type="ECO:0000313" key="7">
    <source>
        <dbReference type="Proteomes" id="UP001187192"/>
    </source>
</evidence>
<dbReference type="EMBL" id="BTGU01000013">
    <property type="protein sequence ID" value="GMN41807.1"/>
    <property type="molecule type" value="Genomic_DNA"/>
</dbReference>
<name>A0AA87ZWG3_FICCA</name>
<dbReference type="GO" id="GO:0061630">
    <property type="term" value="F:ubiquitin protein ligase activity"/>
    <property type="evidence" value="ECO:0007669"/>
    <property type="project" value="TreeGrafter"/>
</dbReference>
<gene>
    <name evidence="6" type="ORF">TIFTF001_011035</name>
</gene>
<keyword evidence="7" id="KW-1185">Reference proteome</keyword>
<dbReference type="Pfam" id="PF13639">
    <property type="entry name" value="zf-RING_2"/>
    <property type="match status" value="1"/>
</dbReference>
<dbReference type="GO" id="GO:0005634">
    <property type="term" value="C:nucleus"/>
    <property type="evidence" value="ECO:0007669"/>
    <property type="project" value="TreeGrafter"/>
</dbReference>